<dbReference type="AlphaFoldDB" id="A0AAN8NL98"/>
<dbReference type="InterPro" id="IPR029068">
    <property type="entry name" value="Glyas_Bleomycin-R_OHBP_Dase"/>
</dbReference>
<dbReference type="SUPFAM" id="SSF54593">
    <property type="entry name" value="Glyoxalase/Bleomycin resistance protein/Dihydroxybiphenyl dioxygenase"/>
    <property type="match status" value="1"/>
</dbReference>
<proteinExistence type="predicted"/>
<evidence type="ECO:0000313" key="2">
    <source>
        <dbReference type="EMBL" id="KAK6516050.1"/>
    </source>
</evidence>
<dbReference type="EMBL" id="JAVHJM010000003">
    <property type="protein sequence ID" value="KAK6516050.1"/>
    <property type="molecule type" value="Genomic_DNA"/>
</dbReference>
<evidence type="ECO:0000313" key="3">
    <source>
        <dbReference type="Proteomes" id="UP001307849"/>
    </source>
</evidence>
<evidence type="ECO:0000256" key="1">
    <source>
        <dbReference type="SAM" id="MobiDB-lite"/>
    </source>
</evidence>
<feature type="compositionally biased region" description="Polar residues" evidence="1">
    <location>
        <begin position="1"/>
        <end position="12"/>
    </location>
</feature>
<feature type="region of interest" description="Disordered" evidence="1">
    <location>
        <begin position="1"/>
        <end position="20"/>
    </location>
</feature>
<keyword evidence="3" id="KW-1185">Reference proteome</keyword>
<protein>
    <submittedName>
        <fullName evidence="2">Uncharacterized protein</fullName>
    </submittedName>
</protein>
<comment type="caution">
    <text evidence="2">The sequence shown here is derived from an EMBL/GenBank/DDBJ whole genome shotgun (WGS) entry which is preliminary data.</text>
</comment>
<gene>
    <name evidence="2" type="ORF">TWF506_005963</name>
</gene>
<name>A0AAN8NL98_9PEZI</name>
<dbReference type="Proteomes" id="UP001307849">
    <property type="component" value="Unassembled WGS sequence"/>
</dbReference>
<reference evidence="2 3" key="1">
    <citation type="submission" date="2019-10" db="EMBL/GenBank/DDBJ databases">
        <authorList>
            <person name="Palmer J.M."/>
        </authorList>
    </citation>
    <scope>NUCLEOTIDE SEQUENCE [LARGE SCALE GENOMIC DNA]</scope>
    <source>
        <strain evidence="2 3">TWF506</strain>
    </source>
</reference>
<organism evidence="2 3">
    <name type="scientific">Arthrobotrys conoides</name>
    <dbReference type="NCBI Taxonomy" id="74498"/>
    <lineage>
        <taxon>Eukaryota</taxon>
        <taxon>Fungi</taxon>
        <taxon>Dikarya</taxon>
        <taxon>Ascomycota</taxon>
        <taxon>Pezizomycotina</taxon>
        <taxon>Orbiliomycetes</taxon>
        <taxon>Orbiliales</taxon>
        <taxon>Orbiliaceae</taxon>
        <taxon>Arthrobotrys</taxon>
    </lineage>
</organism>
<accession>A0AAN8NL98</accession>
<sequence length="134" mass="14869">MDNQNATPSTHSVAGERPTVVPNSGCTIPAPIAMKDIELVPPARWGSSPSLPKIKISKISHMRYRHPLSGIDDLTTFLLDFGMEVVKRTETAIWFGGYGVDQYVYYAEIGEEKKFLGGAWEVESWEDLERLGLG</sequence>